<sequence length="344" mass="37270">MSLQQLITKFIFKLPDGLLVRMAGGKPVEVRGRVLEPQLQLVAWNGRNAPPMSSLDAETVQAAVRDQLAMMAAPLEPGVSTEDFTIPGPDRNEIPVRLYKPAGQDATVPLLVYYHMGGGVVGDLETCHAWCSILASVARGPVLSVDYRLAPQHKFPAGIDDAIAAYEWGVRHAGDYGAPEGMAAVGGDSMGGNFSAIISQEMQREHKPLPVYQLLIYPAVDMVEELPSKTEFGETFSLSTDTMNWFMEQYLPDDFDMADPLLSPGQTAELDGLPPAILITAGHDPLCDEGDEYAKRLGKAGVPVVHKRYDTLPHAFTAFTGFSPGSRKACLEIASMVKDLVSKL</sequence>
<gene>
    <name evidence="3" type="ORF">HY36_09765</name>
</gene>
<name>A0A059DXP7_9PROT</name>
<dbReference type="InterPro" id="IPR050300">
    <property type="entry name" value="GDXG_lipolytic_enzyme"/>
</dbReference>
<protein>
    <recommendedName>
        <fullName evidence="2">Alpha/beta hydrolase fold-3 domain-containing protein</fullName>
    </recommendedName>
</protein>
<evidence type="ECO:0000259" key="2">
    <source>
        <dbReference type="Pfam" id="PF07859"/>
    </source>
</evidence>
<feature type="domain" description="Alpha/beta hydrolase fold-3" evidence="2">
    <location>
        <begin position="111"/>
        <end position="317"/>
    </location>
</feature>
<dbReference type="Proteomes" id="UP000024547">
    <property type="component" value="Unassembled WGS sequence"/>
</dbReference>
<dbReference type="SUPFAM" id="SSF53474">
    <property type="entry name" value="alpha/beta-Hydrolases"/>
    <property type="match status" value="1"/>
</dbReference>
<reference evidence="3 4" key="1">
    <citation type="journal article" date="2014" name="Antonie Van Leeuwenhoek">
        <title>Hyphomonas beringensis sp. nov. and Hyphomonas chukchiensis sp. nov., isolated from surface seawater of the Bering Sea and Chukchi Sea.</title>
        <authorList>
            <person name="Li C."/>
            <person name="Lai Q."/>
            <person name="Li G."/>
            <person name="Dong C."/>
            <person name="Wang J."/>
            <person name="Liao Y."/>
            <person name="Shao Z."/>
        </authorList>
    </citation>
    <scope>NUCLEOTIDE SEQUENCE [LARGE SCALE GENOMIC DNA]</scope>
    <source>
        <strain evidence="3 4">22II1-22F38</strain>
    </source>
</reference>
<dbReference type="InterPro" id="IPR029058">
    <property type="entry name" value="AB_hydrolase_fold"/>
</dbReference>
<keyword evidence="4" id="KW-1185">Reference proteome</keyword>
<organism evidence="3 4">
    <name type="scientific">Hyphomonas atlantica</name>
    <dbReference type="NCBI Taxonomy" id="1280948"/>
    <lineage>
        <taxon>Bacteria</taxon>
        <taxon>Pseudomonadati</taxon>
        <taxon>Pseudomonadota</taxon>
        <taxon>Alphaproteobacteria</taxon>
        <taxon>Hyphomonadales</taxon>
        <taxon>Hyphomonadaceae</taxon>
        <taxon>Hyphomonas</taxon>
    </lineage>
</organism>
<dbReference type="RefSeq" id="WP_035554513.1">
    <property type="nucleotide sequence ID" value="NZ_AWFH01000056.1"/>
</dbReference>
<dbReference type="PANTHER" id="PTHR48081">
    <property type="entry name" value="AB HYDROLASE SUPERFAMILY PROTEIN C4A8.06C"/>
    <property type="match status" value="1"/>
</dbReference>
<accession>A0A059DXP7</accession>
<dbReference type="eggNOG" id="COG0657">
    <property type="taxonomic scope" value="Bacteria"/>
</dbReference>
<proteinExistence type="predicted"/>
<dbReference type="PATRIC" id="fig|1280948.3.peg.3071"/>
<dbReference type="AlphaFoldDB" id="A0A059DXP7"/>
<evidence type="ECO:0000313" key="4">
    <source>
        <dbReference type="Proteomes" id="UP000024547"/>
    </source>
</evidence>
<evidence type="ECO:0000313" key="3">
    <source>
        <dbReference type="EMBL" id="KCZ58656.1"/>
    </source>
</evidence>
<dbReference type="STRING" id="1280948.HY36_09765"/>
<dbReference type="Pfam" id="PF07859">
    <property type="entry name" value="Abhydrolase_3"/>
    <property type="match status" value="1"/>
</dbReference>
<dbReference type="InterPro" id="IPR013094">
    <property type="entry name" value="AB_hydrolase_3"/>
</dbReference>
<comment type="caution">
    <text evidence="3">The sequence shown here is derived from an EMBL/GenBank/DDBJ whole genome shotgun (WGS) entry which is preliminary data.</text>
</comment>
<evidence type="ECO:0000256" key="1">
    <source>
        <dbReference type="ARBA" id="ARBA00022801"/>
    </source>
</evidence>
<keyword evidence="1" id="KW-0378">Hydrolase</keyword>
<dbReference type="PANTHER" id="PTHR48081:SF8">
    <property type="entry name" value="ALPHA_BETA HYDROLASE FOLD-3 DOMAIN-CONTAINING PROTEIN-RELATED"/>
    <property type="match status" value="1"/>
</dbReference>
<dbReference type="GO" id="GO:0016787">
    <property type="term" value="F:hydrolase activity"/>
    <property type="evidence" value="ECO:0007669"/>
    <property type="project" value="UniProtKB-KW"/>
</dbReference>
<dbReference type="OrthoDB" id="9806180at2"/>
<dbReference type="Gene3D" id="3.40.50.1820">
    <property type="entry name" value="alpha/beta hydrolase"/>
    <property type="match status" value="1"/>
</dbReference>
<dbReference type="EMBL" id="AWFH01000056">
    <property type="protein sequence ID" value="KCZ58656.1"/>
    <property type="molecule type" value="Genomic_DNA"/>
</dbReference>